<name>A0AA38WRE1_9ASTR</name>
<reference evidence="1" key="1">
    <citation type="submission" date="2023-03" db="EMBL/GenBank/DDBJ databases">
        <title>Chromosome-scale reference genome and RAD-based genetic map of yellow starthistle (Centaurea solstitialis) reveal putative structural variation and QTLs associated with invader traits.</title>
        <authorList>
            <person name="Reatini B."/>
            <person name="Cang F.A."/>
            <person name="Jiang Q."/>
            <person name="Mckibben M.T.W."/>
            <person name="Barker M.S."/>
            <person name="Rieseberg L.H."/>
            <person name="Dlugosch K.M."/>
        </authorList>
    </citation>
    <scope>NUCLEOTIDE SEQUENCE</scope>
    <source>
        <strain evidence="1">CAN-66</strain>
        <tissue evidence="1">Leaf</tissue>
    </source>
</reference>
<sequence length="156" mass="17929">MFWEACKAYKVSYFQATMDLMRHSLPDAAEYLAEVGYPRWARSLFPGLRYSSMTSNSAESINSITRFARYLPITMLSSCFGSFGQKSDVVFDFPHRNIISRIGHKCPDSEHLISRFGNLKLPNRILSSPESDLLSLPNWKFELPNRDSHFPNRDLA</sequence>
<comment type="caution">
    <text evidence="1">The sequence shown here is derived from an EMBL/GenBank/DDBJ whole genome shotgun (WGS) entry which is preliminary data.</text>
</comment>
<organism evidence="1 2">
    <name type="scientific">Centaurea solstitialis</name>
    <name type="common">yellow star-thistle</name>
    <dbReference type="NCBI Taxonomy" id="347529"/>
    <lineage>
        <taxon>Eukaryota</taxon>
        <taxon>Viridiplantae</taxon>
        <taxon>Streptophyta</taxon>
        <taxon>Embryophyta</taxon>
        <taxon>Tracheophyta</taxon>
        <taxon>Spermatophyta</taxon>
        <taxon>Magnoliopsida</taxon>
        <taxon>eudicotyledons</taxon>
        <taxon>Gunneridae</taxon>
        <taxon>Pentapetalae</taxon>
        <taxon>asterids</taxon>
        <taxon>campanulids</taxon>
        <taxon>Asterales</taxon>
        <taxon>Asteraceae</taxon>
        <taxon>Carduoideae</taxon>
        <taxon>Cardueae</taxon>
        <taxon>Centaureinae</taxon>
        <taxon>Centaurea</taxon>
    </lineage>
</organism>
<dbReference type="EMBL" id="JARYMX010000002">
    <property type="protein sequence ID" value="KAJ9560209.1"/>
    <property type="molecule type" value="Genomic_DNA"/>
</dbReference>
<dbReference type="Proteomes" id="UP001172457">
    <property type="component" value="Chromosome 2"/>
</dbReference>
<gene>
    <name evidence="1" type="ORF">OSB04_005369</name>
</gene>
<protein>
    <submittedName>
        <fullName evidence="1">Uncharacterized protein</fullName>
    </submittedName>
</protein>
<proteinExistence type="predicted"/>
<keyword evidence="2" id="KW-1185">Reference proteome</keyword>
<evidence type="ECO:0000313" key="1">
    <source>
        <dbReference type="EMBL" id="KAJ9560209.1"/>
    </source>
</evidence>
<dbReference type="AlphaFoldDB" id="A0AA38WRE1"/>
<evidence type="ECO:0000313" key="2">
    <source>
        <dbReference type="Proteomes" id="UP001172457"/>
    </source>
</evidence>
<accession>A0AA38WRE1</accession>